<comment type="catalytic activity">
    <reaction evidence="4">
        <text>chorismate = 4-hydroxybenzoate + pyruvate</text>
        <dbReference type="Rhea" id="RHEA:16505"/>
        <dbReference type="ChEBI" id="CHEBI:15361"/>
        <dbReference type="ChEBI" id="CHEBI:17879"/>
        <dbReference type="ChEBI" id="CHEBI:29748"/>
        <dbReference type="EC" id="4.1.3.40"/>
    </reaction>
</comment>
<comment type="pathway">
    <text evidence="4">Cofactor biosynthesis; ubiquinone biosynthesis.</text>
</comment>
<comment type="subcellular location">
    <subcellularLocation>
        <location evidence="4">Cytoplasm</location>
    </subcellularLocation>
</comment>
<evidence type="ECO:0000256" key="3">
    <source>
        <dbReference type="ARBA" id="ARBA00023239"/>
    </source>
</evidence>
<dbReference type="EC" id="4.1.3.40" evidence="4"/>
<dbReference type="PANTHER" id="PTHR38683">
    <property type="entry name" value="CHORISMATE PYRUVATE-LYASE"/>
    <property type="match status" value="1"/>
</dbReference>
<comment type="caution">
    <text evidence="4">Lacks conserved residue(s) required for the propagation of feature annotation.</text>
</comment>
<evidence type="ECO:0000256" key="2">
    <source>
        <dbReference type="ARBA" id="ARBA00022688"/>
    </source>
</evidence>
<keyword evidence="6" id="KW-1185">Reference proteome</keyword>
<dbReference type="Gene3D" id="3.40.1410.10">
    <property type="entry name" value="Chorismate lyase-like"/>
    <property type="match status" value="1"/>
</dbReference>
<dbReference type="PANTHER" id="PTHR38683:SF1">
    <property type="entry name" value="CHORISMATE PYRUVATE-LYASE"/>
    <property type="match status" value="1"/>
</dbReference>
<sequence length="185" mass="21029">MQLTTSLPLALAGVRWRQGQQITNRNRYPDELRWLLDRGSLTARLKRRAETFRVIRLASETRSIYNHERRIFASACNVRVHTAIVREVILCCDGHAAVYARTVIPWSSLAGSNRRLLTLNERPLADVLFSGCGVARGDIEVAQVRTSMPGSERLHARRSLFFPNQKPILVAEFFAGDFNFCTTEE</sequence>
<gene>
    <name evidence="4" type="primary">ubiC</name>
    <name evidence="5" type="ORF">GCM10022278_31260</name>
</gene>
<evidence type="ECO:0000256" key="1">
    <source>
        <dbReference type="ARBA" id="ARBA00022490"/>
    </source>
</evidence>
<dbReference type="InterPro" id="IPR007440">
    <property type="entry name" value="Chorismate--pyruvate_lyase"/>
</dbReference>
<keyword evidence="2 4" id="KW-0831">Ubiquinone biosynthesis</keyword>
<protein>
    <recommendedName>
        <fullName evidence="4">Probable chorismate pyruvate-lyase</fullName>
        <shortName evidence="4">CL</shortName>
        <shortName evidence="4">CPL</shortName>
        <ecNumber evidence="4">4.1.3.40</ecNumber>
    </recommendedName>
</protein>
<evidence type="ECO:0000256" key="4">
    <source>
        <dbReference type="HAMAP-Rule" id="MF_01632"/>
    </source>
</evidence>
<organism evidence="5 6">
    <name type="scientific">Allohahella marinimesophila</name>
    <dbReference type="NCBI Taxonomy" id="1054972"/>
    <lineage>
        <taxon>Bacteria</taxon>
        <taxon>Pseudomonadati</taxon>
        <taxon>Pseudomonadota</taxon>
        <taxon>Gammaproteobacteria</taxon>
        <taxon>Oceanospirillales</taxon>
        <taxon>Hahellaceae</taxon>
        <taxon>Allohahella</taxon>
    </lineage>
</organism>
<reference evidence="6" key="1">
    <citation type="journal article" date="2019" name="Int. J. Syst. Evol. Microbiol.">
        <title>The Global Catalogue of Microorganisms (GCM) 10K type strain sequencing project: providing services to taxonomists for standard genome sequencing and annotation.</title>
        <authorList>
            <consortium name="The Broad Institute Genomics Platform"/>
            <consortium name="The Broad Institute Genome Sequencing Center for Infectious Disease"/>
            <person name="Wu L."/>
            <person name="Ma J."/>
        </authorList>
    </citation>
    <scope>NUCLEOTIDE SEQUENCE [LARGE SCALE GENOMIC DNA]</scope>
    <source>
        <strain evidence="6">JCM 17555</strain>
    </source>
</reference>
<keyword evidence="1 4" id="KW-0963">Cytoplasm</keyword>
<dbReference type="HAMAP" id="MF_01632">
    <property type="entry name" value="UbiC"/>
    <property type="match status" value="1"/>
</dbReference>
<dbReference type="GO" id="GO:0016829">
    <property type="term" value="F:lyase activity"/>
    <property type="evidence" value="ECO:0007669"/>
    <property type="project" value="UniProtKB-KW"/>
</dbReference>
<comment type="similarity">
    <text evidence="4">Belongs to the UbiC family.</text>
</comment>
<dbReference type="Pfam" id="PF04345">
    <property type="entry name" value="Chor_lyase"/>
    <property type="match status" value="1"/>
</dbReference>
<keyword evidence="3 4" id="KW-0456">Lyase</keyword>
<keyword evidence="4" id="KW-0670">Pyruvate</keyword>
<dbReference type="InterPro" id="IPR028978">
    <property type="entry name" value="Chorismate_lyase_/UTRA_dom_sf"/>
</dbReference>
<feature type="binding site" evidence="4">
    <location>
        <position position="124"/>
    </location>
    <ligand>
        <name>substrate</name>
    </ligand>
</feature>
<evidence type="ECO:0000313" key="6">
    <source>
        <dbReference type="Proteomes" id="UP001501337"/>
    </source>
</evidence>
<feature type="binding site" evidence="4">
    <location>
        <position position="172"/>
    </location>
    <ligand>
        <name>substrate</name>
    </ligand>
</feature>
<proteinExistence type="inferred from homology"/>
<dbReference type="SUPFAM" id="SSF64288">
    <property type="entry name" value="Chorismate lyase-like"/>
    <property type="match status" value="1"/>
</dbReference>
<accession>A0ABP7PUT1</accession>
<dbReference type="RefSeq" id="WP_344808059.1">
    <property type="nucleotide sequence ID" value="NZ_BAABBO010000014.1"/>
</dbReference>
<dbReference type="Proteomes" id="UP001501337">
    <property type="component" value="Unassembled WGS sequence"/>
</dbReference>
<comment type="function">
    <text evidence="4">Removes the pyruvyl group from chorismate, with concomitant aromatization of the ring, to provide 4-hydroxybenzoate (4HB) for the ubiquinone pathway.</text>
</comment>
<feature type="binding site" evidence="4">
    <location>
        <position position="86"/>
    </location>
    <ligand>
        <name>substrate</name>
    </ligand>
</feature>
<evidence type="ECO:0000313" key="5">
    <source>
        <dbReference type="EMBL" id="GAA3971612.1"/>
    </source>
</evidence>
<name>A0ABP7PUT1_9GAMM</name>
<comment type="caution">
    <text evidence="5">The sequence shown here is derived from an EMBL/GenBank/DDBJ whole genome shotgun (WGS) entry which is preliminary data.</text>
</comment>
<dbReference type="EMBL" id="BAABBO010000014">
    <property type="protein sequence ID" value="GAA3971612.1"/>
    <property type="molecule type" value="Genomic_DNA"/>
</dbReference>